<dbReference type="Proteomes" id="UP000027195">
    <property type="component" value="Unassembled WGS sequence"/>
</dbReference>
<feature type="compositionally biased region" description="Acidic residues" evidence="1">
    <location>
        <begin position="76"/>
        <end position="85"/>
    </location>
</feature>
<accession>A0A067MCF0</accession>
<reference evidence="3" key="1">
    <citation type="journal article" date="2014" name="Proc. Natl. Acad. Sci. U.S.A.">
        <title>Extensive sampling of basidiomycete genomes demonstrates inadequacy of the white-rot/brown-rot paradigm for wood decay fungi.</title>
        <authorList>
            <person name="Riley R."/>
            <person name="Salamov A.A."/>
            <person name="Brown D.W."/>
            <person name="Nagy L.G."/>
            <person name="Floudas D."/>
            <person name="Held B.W."/>
            <person name="Levasseur A."/>
            <person name="Lombard V."/>
            <person name="Morin E."/>
            <person name="Otillar R."/>
            <person name="Lindquist E.A."/>
            <person name="Sun H."/>
            <person name="LaButti K.M."/>
            <person name="Schmutz J."/>
            <person name="Jabbour D."/>
            <person name="Luo H."/>
            <person name="Baker S.E."/>
            <person name="Pisabarro A.G."/>
            <person name="Walton J.D."/>
            <person name="Blanchette R.A."/>
            <person name="Henrissat B."/>
            <person name="Martin F."/>
            <person name="Cullen D."/>
            <person name="Hibbett D.S."/>
            <person name="Grigoriev I.V."/>
        </authorList>
    </citation>
    <scope>NUCLEOTIDE SEQUENCE [LARGE SCALE GENOMIC DNA]</scope>
    <source>
        <strain evidence="3">FD-172 SS1</strain>
    </source>
</reference>
<evidence type="ECO:0000313" key="2">
    <source>
        <dbReference type="EMBL" id="KDQ12345.1"/>
    </source>
</evidence>
<dbReference type="InParanoid" id="A0A067MCF0"/>
<dbReference type="AlphaFoldDB" id="A0A067MCF0"/>
<keyword evidence="3" id="KW-1185">Reference proteome</keyword>
<feature type="compositionally biased region" description="Basic and acidic residues" evidence="1">
    <location>
        <begin position="51"/>
        <end position="75"/>
    </location>
</feature>
<feature type="compositionally biased region" description="Basic and acidic residues" evidence="1">
    <location>
        <begin position="114"/>
        <end position="123"/>
    </location>
</feature>
<feature type="region of interest" description="Disordered" evidence="1">
    <location>
        <begin position="1"/>
        <end position="123"/>
    </location>
</feature>
<feature type="compositionally biased region" description="Low complexity" evidence="1">
    <location>
        <begin position="30"/>
        <end position="46"/>
    </location>
</feature>
<dbReference type="OrthoDB" id="2402960at2759"/>
<evidence type="ECO:0000256" key="1">
    <source>
        <dbReference type="SAM" id="MobiDB-lite"/>
    </source>
</evidence>
<organism evidence="2 3">
    <name type="scientific">Botryobasidium botryosum (strain FD-172 SS1)</name>
    <dbReference type="NCBI Taxonomy" id="930990"/>
    <lineage>
        <taxon>Eukaryota</taxon>
        <taxon>Fungi</taxon>
        <taxon>Dikarya</taxon>
        <taxon>Basidiomycota</taxon>
        <taxon>Agaricomycotina</taxon>
        <taxon>Agaricomycetes</taxon>
        <taxon>Cantharellales</taxon>
        <taxon>Botryobasidiaceae</taxon>
        <taxon>Botryobasidium</taxon>
    </lineage>
</organism>
<protein>
    <submittedName>
        <fullName evidence="2">Uncharacterized protein</fullName>
    </submittedName>
</protein>
<feature type="compositionally biased region" description="Basic and acidic residues" evidence="1">
    <location>
        <begin position="86"/>
        <end position="101"/>
    </location>
</feature>
<feature type="region of interest" description="Disordered" evidence="1">
    <location>
        <begin position="199"/>
        <end position="302"/>
    </location>
</feature>
<dbReference type="STRING" id="930990.A0A067MCF0"/>
<feature type="compositionally biased region" description="Basic and acidic residues" evidence="1">
    <location>
        <begin position="199"/>
        <end position="219"/>
    </location>
</feature>
<gene>
    <name evidence="2" type="ORF">BOTBODRAFT_422206</name>
</gene>
<name>A0A067MCF0_BOTB1</name>
<sequence>MSEDASPKAPAAVEQADTVSEVAESTTGLAENAANQPADSAAAPKSRSSRRARDPNRQREHKDERKPIKPRAVRDEDLDDGEDREEPVVDKGKPPKARKDGYVNPDRVQTGGSQREKMTPEQLAERMERIRLQNEKIKEKREDKVSAEVVQQKAERAAIREKQARGRKIQEAVDNERFVLWHFYHPNNLQTCTCREQNAKRKLERMGAREWDMDKDEKPSQGSGRGRGRGGDWGFRGQERGRDFGSRSPRGRGEGRGAGRGGGPKLPADLSSQTDFPSLPTDAPASGADDNHAVASTSQTDA</sequence>
<proteinExistence type="predicted"/>
<evidence type="ECO:0000313" key="3">
    <source>
        <dbReference type="Proteomes" id="UP000027195"/>
    </source>
</evidence>
<dbReference type="EMBL" id="KL198051">
    <property type="protein sequence ID" value="KDQ12345.1"/>
    <property type="molecule type" value="Genomic_DNA"/>
</dbReference>
<feature type="compositionally biased region" description="Basic and acidic residues" evidence="1">
    <location>
        <begin position="237"/>
        <end position="257"/>
    </location>
</feature>
<dbReference type="HOGENOM" id="CLU_921306_0_0_1"/>